<comment type="caution">
    <text evidence="1">The sequence shown here is derived from an EMBL/GenBank/DDBJ whole genome shotgun (WGS) entry which is preliminary data.</text>
</comment>
<gene>
    <name evidence="1" type="ORF">PQG45_04375</name>
</gene>
<dbReference type="InterPro" id="IPR014985">
    <property type="entry name" value="WbqC"/>
</dbReference>
<proteinExistence type="predicted"/>
<protein>
    <submittedName>
        <fullName evidence="1">WbqC family protein</fullName>
    </submittedName>
</protein>
<name>A0ABU3TQX4_9BACT</name>
<sequence>MHIDIQYLPSLEYCALIFTESQIEFEVFENFPKQTYRNRSYILGANGVELLSIPIIQGTSGKQLTKDVQIDYSQDWMRKHKGAIQAAYGKAPFFEHVEPFIDQIFAKKSKFLVDLNIQFLNTIARFLQKKPQFSFTESFNDAADHSYWNVIDSKKEFSARNIYIPVAYRQCFGTEFVPNLSVLDLIMNYGIESCEILQKSLNK</sequence>
<accession>A0ABU3TQX4</accession>
<keyword evidence="2" id="KW-1185">Reference proteome</keyword>
<evidence type="ECO:0000313" key="1">
    <source>
        <dbReference type="EMBL" id="MDU0808267.1"/>
    </source>
</evidence>
<dbReference type="EMBL" id="JAVNWW010000001">
    <property type="protein sequence ID" value="MDU0808267.1"/>
    <property type="molecule type" value="Genomic_DNA"/>
</dbReference>
<dbReference type="Pfam" id="PF08889">
    <property type="entry name" value="WbqC"/>
    <property type="match status" value="2"/>
</dbReference>
<dbReference type="Proteomes" id="UP001249959">
    <property type="component" value="Unassembled WGS sequence"/>
</dbReference>
<evidence type="ECO:0000313" key="2">
    <source>
        <dbReference type="Proteomes" id="UP001249959"/>
    </source>
</evidence>
<organism evidence="1 2">
    <name type="scientific">Aquirufa regiilacus</name>
    <dbReference type="NCBI Taxonomy" id="3024868"/>
    <lineage>
        <taxon>Bacteria</taxon>
        <taxon>Pseudomonadati</taxon>
        <taxon>Bacteroidota</taxon>
        <taxon>Cytophagia</taxon>
        <taxon>Cytophagales</taxon>
        <taxon>Flectobacillaceae</taxon>
        <taxon>Aquirufa</taxon>
    </lineage>
</organism>
<dbReference type="RefSeq" id="WP_315575446.1">
    <property type="nucleotide sequence ID" value="NZ_JARDXH010000002.1"/>
</dbReference>
<reference evidence="1 2" key="1">
    <citation type="submission" date="2023-09" db="EMBL/GenBank/DDBJ databases">
        <title>Aquirufa genomes.</title>
        <authorList>
            <person name="Pitt A."/>
        </authorList>
    </citation>
    <scope>NUCLEOTIDE SEQUENCE [LARGE SCALE GENOMIC DNA]</scope>
    <source>
        <strain evidence="1 2">LEOWEIH-7C</strain>
    </source>
</reference>